<proteinExistence type="inferred from homology"/>
<dbReference type="FunCoup" id="B9S711">
    <property type="interactions" value="258"/>
</dbReference>
<dbReference type="PANTHER" id="PTHR12832:SF11">
    <property type="entry name" value="LD23868P"/>
    <property type="match status" value="1"/>
</dbReference>
<evidence type="ECO:0000313" key="3">
    <source>
        <dbReference type="EMBL" id="EEF40590.1"/>
    </source>
</evidence>
<evidence type="ECO:0000256" key="1">
    <source>
        <dbReference type="ARBA" id="ARBA00010954"/>
    </source>
</evidence>
<evidence type="ECO:0008006" key="5">
    <source>
        <dbReference type="Google" id="ProtNLM"/>
    </source>
</evidence>
<dbReference type="KEGG" id="rcu:8281373"/>
<dbReference type="AlphaFoldDB" id="B9S711"/>
<dbReference type="InParanoid" id="B9S711"/>
<protein>
    <recommendedName>
        <fullName evidence="5">T-complex protein 11</fullName>
    </recommendedName>
</protein>
<dbReference type="PANTHER" id="PTHR12832">
    <property type="entry name" value="TESTIS-SPECIFIC PROTEIN PBS13 T-COMPLEX 11"/>
    <property type="match status" value="1"/>
</dbReference>
<feature type="region of interest" description="Disordered" evidence="2">
    <location>
        <begin position="401"/>
        <end position="430"/>
    </location>
</feature>
<keyword evidence="4" id="KW-1185">Reference proteome</keyword>
<dbReference type="GO" id="GO:0007165">
    <property type="term" value="P:signal transduction"/>
    <property type="evidence" value="ECO:0000318"/>
    <property type="project" value="GO_Central"/>
</dbReference>
<reference evidence="4" key="1">
    <citation type="journal article" date="2010" name="Nat. Biotechnol.">
        <title>Draft genome sequence of the oilseed species Ricinus communis.</title>
        <authorList>
            <person name="Chan A.P."/>
            <person name="Crabtree J."/>
            <person name="Zhao Q."/>
            <person name="Lorenzi H."/>
            <person name="Orvis J."/>
            <person name="Puiu D."/>
            <person name="Melake-Berhan A."/>
            <person name="Jones K.M."/>
            <person name="Redman J."/>
            <person name="Chen G."/>
            <person name="Cahoon E.B."/>
            <person name="Gedil M."/>
            <person name="Stanke M."/>
            <person name="Haas B.J."/>
            <person name="Wortman J.R."/>
            <person name="Fraser-Liggett C.M."/>
            <person name="Ravel J."/>
            <person name="Rabinowicz P.D."/>
        </authorList>
    </citation>
    <scope>NUCLEOTIDE SEQUENCE [LARGE SCALE GENOMIC DNA]</scope>
    <source>
        <strain evidence="4">cv. Hale</strain>
    </source>
</reference>
<name>B9S711_RICCO</name>
<feature type="region of interest" description="Disordered" evidence="2">
    <location>
        <begin position="1"/>
        <end position="47"/>
    </location>
</feature>
<gene>
    <name evidence="3" type="ORF">RCOM_1331410</name>
</gene>
<sequence>MREQERISGGGAVLNFPADGEETMSSSSLSPPLKAPPRRLRRRLLAEPKTPLSAEDIEAKLREADLRRQAKRQRPEYLRQRRNMNNHLYANSKIIHKEEYLSRALARYWRRFVTLKKTTLSLAKAFLSIEINEESVKSMPFEQLALFLKSTTTLKTVKALVKRLESRLKLSQVVRRSQSSPANVNHLLRLLTSPHGKGNSSNTIERGAITIKSIEEEHQTMVKLSRYPVRVVLCAYMIMGHPNEVLSGWSECENTLAESAVNFIREFELLVKIIMHGPIKTSEEATTSAISNQKTFRSQLEAYDKAWCSYLHQFVAWKLKDAKLLEEDLVRASCQLELSMQTNKLTLGDDGGLTHDMEAIKKQVLDEQKLLRERVHHISGSAGLERLERALAEIRSKFIGGKKSESHPSKSSTAHASPSCPSGPVEGLSDPISVETSHLAKGFKGSGGKIHLFDHSLSEREIGFSSPKSITNNSQSFNPMLVSENELLVNEIVHGHRHGFADVLDAVDKDQSTVKAKVRETMEKAFWEGIMESIEQDEPDFSWILKLVKEVRDELCEMSPQNWREEIVKAIHVDRLSHVLKSGTLDMDYLGKSLEFALVTLQKLSAPANDEKMKSSHNKLLRELQEICKAGDKSSSSFSLLAIKGLRFVLQEIQALKREISKARIQFVEPFIKGSSGLEYLRKAFANRYGLPADSPSSLILTRQCLSSVLPIVEQEWNEYRDSLSVLASDVGSSQVLPKTLRTGGNIATISETGSPASGFDQLECKGERIDTLVRFILLKLVSGIGGLTLETLPETLKLNLSRLRVVQSQFQKIIVVSTSMLILRQMIVTEKLLSNSLDMENIVSESIEQLSELLDRVENVGLSEIAATISGTLNISGHVIDAEKLQARQKIMQSMLGKSLQTEDAVFVNVSRCVYRALRGAVLGGSGYKGRQLVVSALQKVGAMALADRIIEAAEVLIVMATISCSVHGAWYEELLKNI</sequence>
<dbReference type="Proteomes" id="UP000008311">
    <property type="component" value="Unassembled WGS sequence"/>
</dbReference>
<dbReference type="EMBL" id="EQ973883">
    <property type="protein sequence ID" value="EEF40590.1"/>
    <property type="molecule type" value="Genomic_DNA"/>
</dbReference>
<dbReference type="eggNOG" id="KOG1981">
    <property type="taxonomic scope" value="Eukaryota"/>
</dbReference>
<organism evidence="3 4">
    <name type="scientific">Ricinus communis</name>
    <name type="common">Castor bean</name>
    <dbReference type="NCBI Taxonomy" id="3988"/>
    <lineage>
        <taxon>Eukaryota</taxon>
        <taxon>Viridiplantae</taxon>
        <taxon>Streptophyta</taxon>
        <taxon>Embryophyta</taxon>
        <taxon>Tracheophyta</taxon>
        <taxon>Spermatophyta</taxon>
        <taxon>Magnoliopsida</taxon>
        <taxon>eudicotyledons</taxon>
        <taxon>Gunneridae</taxon>
        <taxon>Pentapetalae</taxon>
        <taxon>rosids</taxon>
        <taxon>fabids</taxon>
        <taxon>Malpighiales</taxon>
        <taxon>Euphorbiaceae</taxon>
        <taxon>Acalyphoideae</taxon>
        <taxon>Acalypheae</taxon>
        <taxon>Ricinus</taxon>
    </lineage>
</organism>
<accession>B9S711</accession>
<evidence type="ECO:0000313" key="4">
    <source>
        <dbReference type="Proteomes" id="UP000008311"/>
    </source>
</evidence>
<dbReference type="Pfam" id="PF05794">
    <property type="entry name" value="Tcp11"/>
    <property type="match status" value="1"/>
</dbReference>
<dbReference type="InterPro" id="IPR008862">
    <property type="entry name" value="Tcp11"/>
</dbReference>
<dbReference type="OrthoDB" id="276323at2759"/>
<comment type="similarity">
    <text evidence="1">Belongs to the TCP11 family.</text>
</comment>
<feature type="compositionally biased region" description="Polar residues" evidence="2">
    <location>
        <begin position="409"/>
        <end position="420"/>
    </location>
</feature>
<evidence type="ECO:0000256" key="2">
    <source>
        <dbReference type="SAM" id="MobiDB-lite"/>
    </source>
</evidence>